<feature type="repeat" description="WD" evidence="4">
    <location>
        <begin position="28"/>
        <end position="58"/>
    </location>
</feature>
<dbReference type="PANTHER" id="PTHR44267:SF1">
    <property type="entry name" value="WD REPEAT-CONTAINING PROTEIN 43"/>
    <property type="match status" value="1"/>
</dbReference>
<feature type="domain" description="Small-subunit processome Utp12" evidence="7">
    <location>
        <begin position="601"/>
        <end position="702"/>
    </location>
</feature>
<comment type="subcellular location">
    <subcellularLocation>
        <location evidence="1">Nucleus</location>
    </subcellularLocation>
</comment>
<dbReference type="Gene3D" id="2.130.10.10">
    <property type="entry name" value="YVTN repeat-like/Quinoprotein amine dehydrogenase"/>
    <property type="match status" value="2"/>
</dbReference>
<dbReference type="AlphaFoldDB" id="A0A9Q0RM09"/>
<name>A0A9Q0RM09_BLOTA</name>
<evidence type="ECO:0000256" key="3">
    <source>
        <dbReference type="ARBA" id="ARBA00038335"/>
    </source>
</evidence>
<keyword evidence="2" id="KW-0539">Nucleus</keyword>
<dbReference type="InterPro" id="IPR036322">
    <property type="entry name" value="WD40_repeat_dom_sf"/>
</dbReference>
<evidence type="ECO:0000259" key="7">
    <source>
        <dbReference type="Pfam" id="PF04003"/>
    </source>
</evidence>
<keyword evidence="6" id="KW-0812">Transmembrane</keyword>
<dbReference type="Pfam" id="PF00400">
    <property type="entry name" value="WD40"/>
    <property type="match status" value="1"/>
</dbReference>
<feature type="region of interest" description="Disordered" evidence="5">
    <location>
        <begin position="1"/>
        <end position="21"/>
    </location>
</feature>
<dbReference type="InterPro" id="IPR007148">
    <property type="entry name" value="SSU_processome_Utp12"/>
</dbReference>
<dbReference type="GO" id="GO:0000462">
    <property type="term" value="P:maturation of SSU-rRNA from tricistronic rRNA transcript (SSU-rRNA, 5.8S rRNA, LSU-rRNA)"/>
    <property type="evidence" value="ECO:0007669"/>
    <property type="project" value="TreeGrafter"/>
</dbReference>
<dbReference type="Pfam" id="PF04003">
    <property type="entry name" value="Utp12"/>
    <property type="match status" value="1"/>
</dbReference>
<feature type="compositionally biased region" description="Basic and acidic residues" evidence="5">
    <location>
        <begin position="559"/>
        <end position="568"/>
    </location>
</feature>
<feature type="repeat" description="WD" evidence="4">
    <location>
        <begin position="142"/>
        <end position="183"/>
    </location>
</feature>
<organism evidence="8 9">
    <name type="scientific">Blomia tropicalis</name>
    <name type="common">Mite</name>
    <dbReference type="NCBI Taxonomy" id="40697"/>
    <lineage>
        <taxon>Eukaryota</taxon>
        <taxon>Metazoa</taxon>
        <taxon>Ecdysozoa</taxon>
        <taxon>Arthropoda</taxon>
        <taxon>Chelicerata</taxon>
        <taxon>Arachnida</taxon>
        <taxon>Acari</taxon>
        <taxon>Acariformes</taxon>
        <taxon>Sarcoptiformes</taxon>
        <taxon>Astigmata</taxon>
        <taxon>Glycyphagoidea</taxon>
        <taxon>Echimyopodidae</taxon>
        <taxon>Blomia</taxon>
    </lineage>
</organism>
<evidence type="ECO:0000256" key="4">
    <source>
        <dbReference type="PROSITE-ProRule" id="PRU00221"/>
    </source>
</evidence>
<dbReference type="OMA" id="WVKWCLI"/>
<keyword evidence="6" id="KW-0472">Membrane</keyword>
<dbReference type="EMBL" id="JAPWDV010000003">
    <property type="protein sequence ID" value="KAJ6217946.1"/>
    <property type="molecule type" value="Genomic_DNA"/>
</dbReference>
<dbReference type="InterPro" id="IPR015943">
    <property type="entry name" value="WD40/YVTN_repeat-like_dom_sf"/>
</dbReference>
<feature type="region of interest" description="Disordered" evidence="5">
    <location>
        <begin position="322"/>
        <end position="346"/>
    </location>
</feature>
<evidence type="ECO:0000256" key="1">
    <source>
        <dbReference type="ARBA" id="ARBA00004123"/>
    </source>
</evidence>
<comment type="similarity">
    <text evidence="3">Belongs to the UTP5 family.</text>
</comment>
<proteinExistence type="inferred from homology"/>
<evidence type="ECO:0000256" key="2">
    <source>
        <dbReference type="ARBA" id="ARBA00023242"/>
    </source>
</evidence>
<evidence type="ECO:0000313" key="8">
    <source>
        <dbReference type="EMBL" id="KAJ6217946.1"/>
    </source>
</evidence>
<keyword evidence="9" id="KW-1185">Reference proteome</keyword>
<comment type="caution">
    <text evidence="8">The sequence shown here is derived from an EMBL/GenBank/DDBJ whole genome shotgun (WGS) entry which is preliminary data.</text>
</comment>
<feature type="region of interest" description="Disordered" evidence="5">
    <location>
        <begin position="83"/>
        <end position="104"/>
    </location>
</feature>
<dbReference type="InterPro" id="IPR001680">
    <property type="entry name" value="WD40_rpt"/>
</dbReference>
<protein>
    <recommendedName>
        <fullName evidence="7">Small-subunit processome Utp12 domain-containing protein</fullName>
    </recommendedName>
</protein>
<dbReference type="PROSITE" id="PS50082">
    <property type="entry name" value="WD_REPEATS_2"/>
    <property type="match status" value="2"/>
</dbReference>
<dbReference type="Proteomes" id="UP001142055">
    <property type="component" value="Chromosome 3"/>
</dbReference>
<feature type="transmembrane region" description="Helical" evidence="6">
    <location>
        <begin position="884"/>
        <end position="905"/>
    </location>
</feature>
<feature type="region of interest" description="Disordered" evidence="5">
    <location>
        <begin position="490"/>
        <end position="528"/>
    </location>
</feature>
<dbReference type="SMART" id="SM00320">
    <property type="entry name" value="WD40"/>
    <property type="match status" value="4"/>
</dbReference>
<reference evidence="8" key="1">
    <citation type="submission" date="2022-12" db="EMBL/GenBank/DDBJ databases">
        <title>Genome assemblies of Blomia tropicalis.</title>
        <authorList>
            <person name="Cui Y."/>
        </authorList>
    </citation>
    <scope>NUCLEOTIDE SEQUENCE</scope>
    <source>
        <tissue evidence="8">Adult mites</tissue>
    </source>
</reference>
<dbReference type="PANTHER" id="PTHR44267">
    <property type="entry name" value="WD REPEAT-CONTAINING PROTEIN 43"/>
    <property type="match status" value="1"/>
</dbReference>
<accession>A0A9Q0RM09</accession>
<sequence>MINGLATTKSHTPATMSKNSNQLLCPSAISPNGSYYSVSTHDGQLHIWDTKTSALVADYTPTAHLSATCVRLVWPSSSINRSSILSNSPNKRRKRHKQSNEQDVTNEVERLGLIAIGTANGSVMLFSTKKNELHSQLTSKNGDGHCAQVNDIAWYPQTDSIFTCSNDKYVIEWSITKSSIKSKHMMDRSLPITSLCIINEQRLVTASNSIKLWNWNTKQLLMTYNGHSNEVQLLRPLLFGSFEDGYDILLSSAYSDRYINAWELKETEPNTNSIATFAMDDQPINMELSYTTINNIVYILSISRTGYLYIFEHQFNTNNEFFETSSSPSKLNGTPNKKRQTNQSGSTPIVPKIRLEINSSAFNMNNNFIEFRNSAVKMPSHQLPFLCVHLNANLSTSNDKMNGHNQAMLMIGYGNVNRPTFESITYSECESYHKNGGIMERADTTRDQMKPIMITDDAISNTKIRSNHYRNNKELDSTTIIGPAGFVPTQPLFNNFGQEKNGSQLNGDENSGDDEEEKHNPETNNNNYFEGDEIVKTKRTKSIKKMTLGERLVEVTEKEQQRQVEAKQMRKRSRHSESTMMEQANTDSLVNVLIQGLSSKDVTMLKTVIECKDEQIILNTIKKLPVNFVPMLVAELQRGLFRNDDHQTTYLKWINLVLKTKIKYLMTVSDISKEFLSLNQLLMARTAILDRCYQLKGRLDIMMSQIQSDNIEYLIINNEQKQIITFGDGQQLFGITNWQHKNRCLINLISIISIDIGKHLIICQLIDKTNMTTNSSYRFYHATIDSTIYRYFKLEIIPMEANDHHLSMNDKNWIIIAKRLEQSLTNFNGSNFNSINLWNNEIVVWGKDQCVIRSSEQTFVIVLESLPKPFLNDRKEYQFKVNSAFYQFISTGIILFSFLFNLIILRLLWKMTIQFADCFHNSNYCLQMEPIWLSNNDLM</sequence>
<dbReference type="GO" id="GO:0005730">
    <property type="term" value="C:nucleolus"/>
    <property type="evidence" value="ECO:0007669"/>
    <property type="project" value="TreeGrafter"/>
</dbReference>
<keyword evidence="6" id="KW-1133">Transmembrane helix</keyword>
<evidence type="ECO:0000256" key="5">
    <source>
        <dbReference type="SAM" id="MobiDB-lite"/>
    </source>
</evidence>
<dbReference type="InterPro" id="IPR052414">
    <property type="entry name" value="U3_snoRNA-assoc_WDR"/>
</dbReference>
<feature type="region of interest" description="Disordered" evidence="5">
    <location>
        <begin position="559"/>
        <end position="580"/>
    </location>
</feature>
<gene>
    <name evidence="8" type="ORF">RDWZM_009103</name>
</gene>
<keyword evidence="4" id="KW-0853">WD repeat</keyword>
<feature type="compositionally biased region" description="Polar residues" evidence="5">
    <location>
        <begin position="491"/>
        <end position="505"/>
    </location>
</feature>
<evidence type="ECO:0000256" key="6">
    <source>
        <dbReference type="SAM" id="Phobius"/>
    </source>
</evidence>
<evidence type="ECO:0000313" key="9">
    <source>
        <dbReference type="Proteomes" id="UP001142055"/>
    </source>
</evidence>
<dbReference type="SUPFAM" id="SSF50978">
    <property type="entry name" value="WD40 repeat-like"/>
    <property type="match status" value="1"/>
</dbReference>